<comment type="similarity">
    <text evidence="1 8">Belongs to the peptidase S8 family.</text>
</comment>
<dbReference type="Pfam" id="PF00082">
    <property type="entry name" value="Peptidase_S8"/>
    <property type="match status" value="1"/>
</dbReference>
<organism evidence="14 15">
    <name type="scientific">Arabidopsis thaliana</name>
    <name type="common">Mouse-ear cress</name>
    <dbReference type="NCBI Taxonomy" id="3702"/>
    <lineage>
        <taxon>Eukaryota</taxon>
        <taxon>Viridiplantae</taxon>
        <taxon>Streptophyta</taxon>
        <taxon>Embryophyta</taxon>
        <taxon>Tracheophyta</taxon>
        <taxon>Spermatophyta</taxon>
        <taxon>Magnoliopsida</taxon>
        <taxon>eudicotyledons</taxon>
        <taxon>Gunneridae</taxon>
        <taxon>Pentapetalae</taxon>
        <taxon>rosids</taxon>
        <taxon>malvids</taxon>
        <taxon>Brassicales</taxon>
        <taxon>Brassicaceae</taxon>
        <taxon>Camelineae</taxon>
        <taxon>Arabidopsis</taxon>
    </lineage>
</organism>
<evidence type="ECO:0000256" key="4">
    <source>
        <dbReference type="ARBA" id="ARBA00022801"/>
    </source>
</evidence>
<name>A0A5S9YCF7_ARATH</name>
<evidence type="ECO:0008006" key="16">
    <source>
        <dbReference type="Google" id="ProtNLM"/>
    </source>
</evidence>
<dbReference type="FunFam" id="3.30.70.80:FF:000002">
    <property type="entry name" value="Subtilisin-like protease SBT5.3"/>
    <property type="match status" value="1"/>
</dbReference>
<dbReference type="InterPro" id="IPR045051">
    <property type="entry name" value="SBT"/>
</dbReference>
<evidence type="ECO:0000259" key="11">
    <source>
        <dbReference type="Pfam" id="PF02225"/>
    </source>
</evidence>
<dbReference type="Proteomes" id="UP000434276">
    <property type="component" value="Unassembled WGS sequence"/>
</dbReference>
<dbReference type="PROSITE" id="PS51892">
    <property type="entry name" value="SUBTILASE"/>
    <property type="match status" value="1"/>
</dbReference>
<dbReference type="AlphaFoldDB" id="A0A5S9YCF7"/>
<dbReference type="InterPro" id="IPR041469">
    <property type="entry name" value="Subtilisin-like_FN3"/>
</dbReference>
<feature type="active site" description="Charge relay system" evidence="7 8">
    <location>
        <position position="235"/>
    </location>
</feature>
<accession>A0A5S9YCF7</accession>
<feature type="chain" id="PRO_5025001639" description="Subtilisin-like protease SBT5.6" evidence="9">
    <location>
        <begin position="21"/>
        <end position="791"/>
    </location>
</feature>
<dbReference type="SUPFAM" id="SSF52743">
    <property type="entry name" value="Subtilisin-like"/>
    <property type="match status" value="1"/>
</dbReference>
<feature type="domain" description="Inhibitor I9" evidence="12">
    <location>
        <begin position="26"/>
        <end position="104"/>
    </location>
</feature>
<evidence type="ECO:0000313" key="15">
    <source>
        <dbReference type="Proteomes" id="UP000434276"/>
    </source>
</evidence>
<dbReference type="PROSITE" id="PS51257">
    <property type="entry name" value="PROKAR_LIPOPROTEIN"/>
    <property type="match status" value="1"/>
</dbReference>
<evidence type="ECO:0000259" key="10">
    <source>
        <dbReference type="Pfam" id="PF00082"/>
    </source>
</evidence>
<dbReference type="InterPro" id="IPR000209">
    <property type="entry name" value="Peptidase_S8/S53_dom"/>
</dbReference>
<feature type="domain" description="PA" evidence="11">
    <location>
        <begin position="401"/>
        <end position="491"/>
    </location>
</feature>
<feature type="domain" description="Subtilisin-like protease fibronectin type-III" evidence="13">
    <location>
        <begin position="686"/>
        <end position="788"/>
    </location>
</feature>
<evidence type="ECO:0000256" key="9">
    <source>
        <dbReference type="SAM" id="SignalP"/>
    </source>
</evidence>
<dbReference type="GO" id="GO:0006508">
    <property type="term" value="P:proteolysis"/>
    <property type="evidence" value="ECO:0007669"/>
    <property type="project" value="UniProtKB-KW"/>
</dbReference>
<dbReference type="Gene3D" id="3.30.70.80">
    <property type="entry name" value="Peptidase S8 propeptide/proteinase inhibitor I9"/>
    <property type="match status" value="1"/>
</dbReference>
<proteinExistence type="inferred from homology"/>
<keyword evidence="6" id="KW-0325">Glycoprotein</keyword>
<evidence type="ECO:0000313" key="14">
    <source>
        <dbReference type="EMBL" id="CAA0407809.1"/>
    </source>
</evidence>
<dbReference type="Pfam" id="PF05922">
    <property type="entry name" value="Inhibitor_I9"/>
    <property type="match status" value="1"/>
</dbReference>
<evidence type="ECO:0000256" key="2">
    <source>
        <dbReference type="ARBA" id="ARBA00022670"/>
    </source>
</evidence>
<evidence type="ECO:0000256" key="1">
    <source>
        <dbReference type="ARBA" id="ARBA00011073"/>
    </source>
</evidence>
<protein>
    <recommendedName>
        <fullName evidence="16">Subtilisin-like protease SBT5.6</fullName>
    </recommendedName>
</protein>
<evidence type="ECO:0000259" key="13">
    <source>
        <dbReference type="Pfam" id="PF17766"/>
    </source>
</evidence>
<evidence type="ECO:0000256" key="6">
    <source>
        <dbReference type="ARBA" id="ARBA00023180"/>
    </source>
</evidence>
<dbReference type="PROSITE" id="PS00138">
    <property type="entry name" value="SUBTILASE_SER"/>
    <property type="match status" value="1"/>
</dbReference>
<dbReference type="GO" id="GO:0004252">
    <property type="term" value="F:serine-type endopeptidase activity"/>
    <property type="evidence" value="ECO:0007669"/>
    <property type="project" value="UniProtKB-UniRule"/>
</dbReference>
<dbReference type="InterPro" id="IPR015500">
    <property type="entry name" value="Peptidase_S8_subtilisin-rel"/>
</dbReference>
<keyword evidence="3 9" id="KW-0732">Signal</keyword>
<gene>
    <name evidence="14" type="ORF">C24_LOCUS24627</name>
</gene>
<evidence type="ECO:0000256" key="7">
    <source>
        <dbReference type="PIRSR" id="PIRSR615500-1"/>
    </source>
</evidence>
<evidence type="ECO:0000256" key="8">
    <source>
        <dbReference type="PROSITE-ProRule" id="PRU01240"/>
    </source>
</evidence>
<keyword evidence="2 8" id="KW-0645">Protease</keyword>
<keyword evidence="4 8" id="KW-0378">Hydrolase</keyword>
<dbReference type="InterPro" id="IPR023828">
    <property type="entry name" value="Peptidase_S8_Ser-AS"/>
</dbReference>
<evidence type="ECO:0000256" key="3">
    <source>
        <dbReference type="ARBA" id="ARBA00022729"/>
    </source>
</evidence>
<feature type="signal peptide" evidence="9">
    <location>
        <begin position="1"/>
        <end position="20"/>
    </location>
</feature>
<dbReference type="InterPro" id="IPR036852">
    <property type="entry name" value="Peptidase_S8/S53_dom_sf"/>
</dbReference>
<sequence length="791" mass="85146">MKKLTSLFPLLFLIPLLASCAEEKQVYIVYFGEHKGDKAFHEIEEHHHSYLQSVKESEEDARASLLYSYKHSINGFAAELTPDQASKLEKLAEVVSVFKSHPRKYEAHTTRSWEFVGLEEEETDSDVPRRKNDADDRFRVGRNFLKKAKHGDGIIVGVLDSGVWPESKSFNDKGMGPVPKSWKGICQTGVAFNSSHCNRKIIGARYYVKGYERYYGAFNATANKDFLSPRDPDGHGSHTASTAVGRRVLGASALGGFAKGSASGGAPLARLAIYKACWAKPNAEKVEGNICLEEDMLAAIDDAIADGVHVISISIGTTEPFPFTQDGIAMGALHAVKRNIVVAASAGNSGPKPGTLSNLAPWIITVGASTLDRAFVGGLVLGNGYTIKTDSITAFKMEKFAPLVYASNVVVPGIALNETSQCLPNSLKPELVSGKVVLCLRGAGSRIGKGMEVKRAGGAGMILGNIAANGNEVPSDSHFVPTAGVTPTVVDKILEYIKTDKTPKAFIKPGKTVYKYQAAPSMTGFSSRGPNVVDPNILKPDITAPGLYILAAWSGADSPSKMSVDQRVAGYNIYSGTSMSCPHVAGAIALLKAIHPKWSSAAIRSALMTTAWMTNDKKKPIQDTTGLPANPFALGSGHFRPTKAADPGLVYDASYRAYLLYGCSVNITNIDPTFKCPSKIPPGYNHNYPSIAVPNLKKTVTVKRTVTNVGNGNSTSTYLFSVKPPSGVSVKAIPNILSFNRIGQKQRFKIVIKPLKNQVMNATEKGQYQFGWFSWTDKVHVVRSPIAVSLA</sequence>
<dbReference type="EMBL" id="CACSHJ010000096">
    <property type="protein sequence ID" value="CAA0407809.1"/>
    <property type="molecule type" value="Genomic_DNA"/>
</dbReference>
<dbReference type="PRINTS" id="PR00723">
    <property type="entry name" value="SUBTILISIN"/>
</dbReference>
<dbReference type="OrthoDB" id="206201at2759"/>
<feature type="domain" description="Peptidase S8/S53" evidence="10">
    <location>
        <begin position="151"/>
        <end position="622"/>
    </location>
</feature>
<dbReference type="Pfam" id="PF02225">
    <property type="entry name" value="PA"/>
    <property type="match status" value="1"/>
</dbReference>
<keyword evidence="5 8" id="KW-0720">Serine protease</keyword>
<dbReference type="FunFam" id="3.40.50.200:FF:000006">
    <property type="entry name" value="Subtilisin-like protease SBT1.5"/>
    <property type="match status" value="1"/>
</dbReference>
<dbReference type="CDD" id="cd04852">
    <property type="entry name" value="Peptidases_S8_3"/>
    <property type="match status" value="1"/>
</dbReference>
<dbReference type="CDD" id="cd02120">
    <property type="entry name" value="PA_subtilisin_like"/>
    <property type="match status" value="1"/>
</dbReference>
<dbReference type="ExpressionAtlas" id="A0A5S9YCF7">
    <property type="expression patterns" value="baseline and differential"/>
</dbReference>
<dbReference type="InterPro" id="IPR003137">
    <property type="entry name" value="PA_domain"/>
</dbReference>
<dbReference type="Pfam" id="PF17766">
    <property type="entry name" value="fn3_6"/>
    <property type="match status" value="1"/>
</dbReference>
<evidence type="ECO:0000259" key="12">
    <source>
        <dbReference type="Pfam" id="PF05922"/>
    </source>
</evidence>
<dbReference type="InterPro" id="IPR034197">
    <property type="entry name" value="Peptidases_S8_3"/>
</dbReference>
<dbReference type="InterPro" id="IPR037045">
    <property type="entry name" value="S8pro/Inhibitor_I9_sf"/>
</dbReference>
<reference evidence="14 15" key="1">
    <citation type="submission" date="2019-12" db="EMBL/GenBank/DDBJ databases">
        <authorList>
            <person name="Jiao W.-B."/>
            <person name="Schneeberger K."/>
        </authorList>
    </citation>
    <scope>NUCLEOTIDE SEQUENCE [LARGE SCALE GENOMIC DNA]</scope>
    <source>
        <strain evidence="15">cv. C24</strain>
    </source>
</reference>
<dbReference type="InterPro" id="IPR010259">
    <property type="entry name" value="S8pro/Inhibitor_I9"/>
</dbReference>
<dbReference type="FunFam" id="3.50.30.30:FF:000005">
    <property type="entry name" value="subtilisin-like protease SBT1.5"/>
    <property type="match status" value="1"/>
</dbReference>
<dbReference type="Gene3D" id="2.60.40.2310">
    <property type="match status" value="1"/>
</dbReference>
<dbReference type="Gene3D" id="3.50.30.30">
    <property type="match status" value="1"/>
</dbReference>
<feature type="active site" description="Charge relay system" evidence="7 8">
    <location>
        <position position="160"/>
    </location>
</feature>
<dbReference type="PANTHER" id="PTHR10795">
    <property type="entry name" value="PROPROTEIN CONVERTASE SUBTILISIN/KEXIN"/>
    <property type="match status" value="1"/>
</dbReference>
<feature type="active site" description="Charge relay system" evidence="7 8">
    <location>
        <position position="578"/>
    </location>
</feature>
<dbReference type="Gene3D" id="3.40.50.200">
    <property type="entry name" value="Peptidase S8/S53 domain"/>
    <property type="match status" value="1"/>
</dbReference>
<evidence type="ECO:0000256" key="5">
    <source>
        <dbReference type="ARBA" id="ARBA00022825"/>
    </source>
</evidence>